<dbReference type="CDD" id="cd03255">
    <property type="entry name" value="ABC_MJ0796_LolCDE_FtsE"/>
    <property type="match status" value="1"/>
</dbReference>
<accession>A0A7W8A3P3</accession>
<keyword evidence="6" id="KW-1185">Reference proteome</keyword>
<dbReference type="Proteomes" id="UP000568380">
    <property type="component" value="Unassembled WGS sequence"/>
</dbReference>
<keyword evidence="3 5" id="KW-0067">ATP-binding</keyword>
<evidence type="ECO:0000259" key="4">
    <source>
        <dbReference type="PROSITE" id="PS50893"/>
    </source>
</evidence>
<dbReference type="InterPro" id="IPR017871">
    <property type="entry name" value="ABC_transporter-like_CS"/>
</dbReference>
<dbReference type="Gene3D" id="3.40.50.300">
    <property type="entry name" value="P-loop containing nucleotide triphosphate hydrolases"/>
    <property type="match status" value="1"/>
</dbReference>
<dbReference type="InterPro" id="IPR027417">
    <property type="entry name" value="P-loop_NTPase"/>
</dbReference>
<dbReference type="InterPro" id="IPR015854">
    <property type="entry name" value="ABC_transpr_LolD-like"/>
</dbReference>
<dbReference type="PROSITE" id="PS50893">
    <property type="entry name" value="ABC_TRANSPORTER_2"/>
    <property type="match status" value="1"/>
</dbReference>
<dbReference type="EMBL" id="JACHIN010000005">
    <property type="protein sequence ID" value="MBB5078394.1"/>
    <property type="molecule type" value="Genomic_DNA"/>
</dbReference>
<dbReference type="InterPro" id="IPR017911">
    <property type="entry name" value="MacB-like_ATP-bd"/>
</dbReference>
<evidence type="ECO:0000313" key="6">
    <source>
        <dbReference type="Proteomes" id="UP000568380"/>
    </source>
</evidence>
<dbReference type="AlphaFoldDB" id="A0A7W8A3P3"/>
<comment type="caution">
    <text evidence="5">The sequence shown here is derived from an EMBL/GenBank/DDBJ whole genome shotgun (WGS) entry which is preliminary data.</text>
</comment>
<dbReference type="GO" id="GO:0022857">
    <property type="term" value="F:transmembrane transporter activity"/>
    <property type="evidence" value="ECO:0007669"/>
    <property type="project" value="TreeGrafter"/>
</dbReference>
<name>A0A7W8A3P3_9ACTN</name>
<feature type="domain" description="ABC transporter" evidence="4">
    <location>
        <begin position="6"/>
        <end position="224"/>
    </location>
</feature>
<keyword evidence="2" id="KW-0547">Nucleotide-binding</keyword>
<evidence type="ECO:0000313" key="5">
    <source>
        <dbReference type="EMBL" id="MBB5078394.1"/>
    </source>
</evidence>
<dbReference type="InterPro" id="IPR003593">
    <property type="entry name" value="AAA+_ATPase"/>
</dbReference>
<evidence type="ECO:0000256" key="2">
    <source>
        <dbReference type="ARBA" id="ARBA00022741"/>
    </source>
</evidence>
<dbReference type="SUPFAM" id="SSF52540">
    <property type="entry name" value="P-loop containing nucleoside triphosphate hydrolases"/>
    <property type="match status" value="1"/>
</dbReference>
<dbReference type="RefSeq" id="WP_184963141.1">
    <property type="nucleotide sequence ID" value="NZ_JACHIN010000005.1"/>
</dbReference>
<dbReference type="GO" id="GO:0005886">
    <property type="term" value="C:plasma membrane"/>
    <property type="evidence" value="ECO:0007669"/>
    <property type="project" value="TreeGrafter"/>
</dbReference>
<evidence type="ECO:0000256" key="1">
    <source>
        <dbReference type="ARBA" id="ARBA00022448"/>
    </source>
</evidence>
<dbReference type="InterPro" id="IPR003439">
    <property type="entry name" value="ABC_transporter-like_ATP-bd"/>
</dbReference>
<gene>
    <name evidence="5" type="ORF">HNR40_003880</name>
</gene>
<protein>
    <submittedName>
        <fullName evidence="5">Putative ABC transport system ATP-binding protein</fullName>
    </submittedName>
</protein>
<dbReference type="GO" id="GO:0098796">
    <property type="term" value="C:membrane protein complex"/>
    <property type="evidence" value="ECO:0007669"/>
    <property type="project" value="UniProtKB-ARBA"/>
</dbReference>
<sequence length="225" mass="24607">MPEPVIELAGVCRDFPSDPPVRALADVDLRVEQGDYMAIVGPSGSGKSTLLNILGLLDRPTSGTYRLDGVETTALRDGGRTRLRGTRIGFVFQSFHLLAHRTVVENVMLAEVYGPHPRAGRRTRAEQALEQVGMSHRIRFLPDRLSGGERQRVAIARALMAQPALLLCDEPTGNLDSRNTEAILDLFDGLRAEGLTILVITHEDGVSARAKRRVRIADGVLREAP</sequence>
<proteinExistence type="predicted"/>
<dbReference type="PANTHER" id="PTHR24220">
    <property type="entry name" value="IMPORT ATP-BINDING PROTEIN"/>
    <property type="match status" value="1"/>
</dbReference>
<dbReference type="GO" id="GO:0016887">
    <property type="term" value="F:ATP hydrolysis activity"/>
    <property type="evidence" value="ECO:0007669"/>
    <property type="project" value="InterPro"/>
</dbReference>
<dbReference type="Pfam" id="PF00005">
    <property type="entry name" value="ABC_tran"/>
    <property type="match status" value="1"/>
</dbReference>
<dbReference type="FunFam" id="3.40.50.300:FF:000032">
    <property type="entry name" value="Export ABC transporter ATP-binding protein"/>
    <property type="match status" value="1"/>
</dbReference>
<organism evidence="5 6">
    <name type="scientific">Nonomuraea endophytica</name>
    <dbReference type="NCBI Taxonomy" id="714136"/>
    <lineage>
        <taxon>Bacteria</taxon>
        <taxon>Bacillati</taxon>
        <taxon>Actinomycetota</taxon>
        <taxon>Actinomycetes</taxon>
        <taxon>Streptosporangiales</taxon>
        <taxon>Streptosporangiaceae</taxon>
        <taxon>Nonomuraea</taxon>
    </lineage>
</organism>
<dbReference type="GO" id="GO:0005524">
    <property type="term" value="F:ATP binding"/>
    <property type="evidence" value="ECO:0007669"/>
    <property type="project" value="UniProtKB-KW"/>
</dbReference>
<dbReference type="PROSITE" id="PS00211">
    <property type="entry name" value="ABC_TRANSPORTER_1"/>
    <property type="match status" value="1"/>
</dbReference>
<keyword evidence="1" id="KW-0813">Transport</keyword>
<evidence type="ECO:0000256" key="3">
    <source>
        <dbReference type="ARBA" id="ARBA00022840"/>
    </source>
</evidence>
<reference evidence="5 6" key="1">
    <citation type="submission" date="2020-08" db="EMBL/GenBank/DDBJ databases">
        <title>Genomic Encyclopedia of Type Strains, Phase IV (KMG-IV): sequencing the most valuable type-strain genomes for metagenomic binning, comparative biology and taxonomic classification.</title>
        <authorList>
            <person name="Goeker M."/>
        </authorList>
    </citation>
    <scope>NUCLEOTIDE SEQUENCE [LARGE SCALE GENOMIC DNA]</scope>
    <source>
        <strain evidence="5 6">DSM 45385</strain>
    </source>
</reference>
<dbReference type="PANTHER" id="PTHR24220:SF86">
    <property type="entry name" value="ABC TRANSPORTER ABCH.1"/>
    <property type="match status" value="1"/>
</dbReference>
<dbReference type="SMART" id="SM00382">
    <property type="entry name" value="AAA"/>
    <property type="match status" value="1"/>
</dbReference>